<feature type="non-terminal residue" evidence="2">
    <location>
        <position position="1"/>
    </location>
</feature>
<dbReference type="GO" id="GO:0008184">
    <property type="term" value="F:glycogen phosphorylase activity"/>
    <property type="evidence" value="ECO:0007669"/>
    <property type="project" value="InterPro"/>
</dbReference>
<dbReference type="PANTHER" id="PTHR42655">
    <property type="entry name" value="GLYCOGEN PHOSPHORYLASE"/>
    <property type="match status" value="1"/>
</dbReference>
<dbReference type="GO" id="GO:0030170">
    <property type="term" value="F:pyridoxal phosphate binding"/>
    <property type="evidence" value="ECO:0007669"/>
    <property type="project" value="InterPro"/>
</dbReference>
<gene>
    <name evidence="2" type="ORF">ABS32_03615</name>
</gene>
<name>A0A0R2X977_9BACT</name>
<comment type="caution">
    <text evidence="2">The sequence shown here is derived from an EMBL/GenBank/DDBJ whole genome shotgun (WGS) entry which is preliminary data.</text>
</comment>
<reference evidence="2 3" key="1">
    <citation type="submission" date="2015-10" db="EMBL/GenBank/DDBJ databases">
        <title>Metagenome-Assembled Genomes uncover a global brackish microbiome.</title>
        <authorList>
            <person name="Hugerth L.W."/>
            <person name="Larsson J."/>
            <person name="Alneberg J."/>
            <person name="Lindh M.V."/>
            <person name="Legrand C."/>
            <person name="Pinhassi J."/>
            <person name="Andersson A.F."/>
        </authorList>
    </citation>
    <scope>NUCLEOTIDE SEQUENCE [LARGE SCALE GENOMIC DNA]</scope>
    <source>
        <strain evidence="2">BACL9 MAG-120820-bin42</strain>
    </source>
</reference>
<dbReference type="NCBIfam" id="TIGR02094">
    <property type="entry name" value="more_P_ylases"/>
    <property type="match status" value="1"/>
</dbReference>
<comment type="similarity">
    <text evidence="1">Belongs to the glycogen phosphorylase family.</text>
</comment>
<sequence>KEAKLSFVEALQSVAASSVFTTHTPVPAGNDAFSPKLMEKYFGSYVAECQIGFQDLLKLGRPWEYNEDEPFSMTILALRISRQANGVSAIHGKVSRGMWQSVWPGVPKAEIPIRHVTNGIHTFTWMAPEIRALLEKAGGVMTEEDLAKAEEWKKRVAFKDKEYWTTHQKMKLRLLQFVRANVRTQRLRNGARPAEIRETDQMLDPKALTIGFARRFATYKRAALLFRDLDKLAQIVNDPARPVQFLFAGKSHPADEGGKKLIQQIVQISQLPQFKDRIVFVENYDFNVARHLYHGCDVWLNNPTRPLEASGTSGEKVITSGCLNFSVRDGWWDEAFDGTNGWAIGDDTFRLEPEVQDEFDSFSIYEILKHEIVPLYFDQDGDGVPKRWIERVRRSLLTIGPVYNTSRMVADYAGEFYRRAAEKGRMFAESGWKKSKELAVWKDKVRLAWGKVRANAVTWNGSIRTTMNVGDTVPVTANVFLGDLQAEEVAVEAYLKAVEPGGTSKVVRLEPQGEVKDGWQGYGGRVSVEDSGNFKFNVRIRPSHPSLTQAHELRLIAWAE</sequence>
<evidence type="ECO:0008006" key="4">
    <source>
        <dbReference type="Google" id="ProtNLM"/>
    </source>
</evidence>
<dbReference type="SUPFAM" id="SSF53756">
    <property type="entry name" value="UDP-Glycosyltransferase/glycogen phosphorylase"/>
    <property type="match status" value="1"/>
</dbReference>
<evidence type="ECO:0000313" key="3">
    <source>
        <dbReference type="Proteomes" id="UP000051557"/>
    </source>
</evidence>
<proteinExistence type="inferred from homology"/>
<evidence type="ECO:0000313" key="2">
    <source>
        <dbReference type="EMBL" id="KRP32471.1"/>
    </source>
</evidence>
<dbReference type="InterPro" id="IPR011834">
    <property type="entry name" value="Agluc_phsphrylas"/>
</dbReference>
<dbReference type="Proteomes" id="UP000051557">
    <property type="component" value="Unassembled WGS sequence"/>
</dbReference>
<organism evidence="2 3">
    <name type="scientific">Verrucomicrobia subdivision 6 bacterium BACL9 MAG-120820-bin42</name>
    <dbReference type="NCBI Taxonomy" id="1655634"/>
    <lineage>
        <taxon>Bacteria</taxon>
        <taxon>Pseudomonadati</taxon>
        <taxon>Verrucomicrobiota</taxon>
        <taxon>Verrucomicrobiia</taxon>
        <taxon>Verrucomicrobiales</taxon>
        <taxon>Verrucomicrobia subdivision 6</taxon>
    </lineage>
</organism>
<dbReference type="InterPro" id="IPR052182">
    <property type="entry name" value="Glycogen/Maltodextrin_Phosph"/>
</dbReference>
<dbReference type="Pfam" id="PF00343">
    <property type="entry name" value="Phosphorylase"/>
    <property type="match status" value="1"/>
</dbReference>
<dbReference type="InterPro" id="IPR000811">
    <property type="entry name" value="Glyco_trans_35"/>
</dbReference>
<dbReference type="PANTHER" id="PTHR42655:SF1">
    <property type="entry name" value="GLYCOGEN PHOSPHORYLASE"/>
    <property type="match status" value="1"/>
</dbReference>
<evidence type="ECO:0000256" key="1">
    <source>
        <dbReference type="ARBA" id="ARBA00006047"/>
    </source>
</evidence>
<dbReference type="Gene3D" id="3.40.50.2000">
    <property type="entry name" value="Glycogen Phosphorylase B"/>
    <property type="match status" value="2"/>
</dbReference>
<dbReference type="AlphaFoldDB" id="A0A0R2X977"/>
<accession>A0A0R2X977</accession>
<dbReference type="EMBL" id="LIDM01000106">
    <property type="protein sequence ID" value="KRP32471.1"/>
    <property type="molecule type" value="Genomic_DNA"/>
</dbReference>
<protein>
    <recommendedName>
        <fullName evidence="4">Alpha-glucan phosphorylase</fullName>
    </recommendedName>
</protein>
<dbReference type="GO" id="GO:0005975">
    <property type="term" value="P:carbohydrate metabolic process"/>
    <property type="evidence" value="ECO:0007669"/>
    <property type="project" value="InterPro"/>
</dbReference>